<dbReference type="Proteomes" id="UP000005090">
    <property type="component" value="Chromosome"/>
</dbReference>
<dbReference type="STRING" id="686340.Metal_1131"/>
<dbReference type="InterPro" id="IPR016032">
    <property type="entry name" value="Sig_transdc_resp-reg_C-effctor"/>
</dbReference>
<sequence length="377" mass="42177">MEEQFDELVGLIYDAGMEPAAWRRFLECFSEAMHSAGSLLFVHDFGTGHSTTASSPNRSFVAQARTDEDFLESLQREFGHSNVWLQNAKRYGEGVPVISSQLYLDADLPKTEFFNGWLKPQDYFYSIGGAILQQGDVSVRVRHCARAAPAYTESEIALYRRLMPHLQRALRIHWRLSLEQETRYLREHALDRMSQAVALLDGDGKVLFANRQVEAVFREGSGPLVINQRLTAAGAQDAAAIRESLYQARQGFGGSMGVKGIGTSQRWMITFMPLPSAFTQTLTEQARIMVLIAEPGKLATGNLGGFAQLYRLTPAETRVLEQLLLKDSTQEIAESLQIGIKTLRTQLSALFAKTQTKNQRELVKFYLSHLMAGPMPP</sequence>
<reference evidence="2 3" key="1">
    <citation type="journal article" date="2013" name="Genome Announc.">
        <title>Genome Sequence of the Obligate Gammaproteobacterial Methanotroph Methylomicrobium album Strain BG8.</title>
        <authorList>
            <person name="Kits K.D."/>
            <person name="Kalyuzhnaya M.G."/>
            <person name="Klotz M.G."/>
            <person name="Jetten M.S."/>
            <person name="Op den Camp H.J."/>
            <person name="Vuilleumier S."/>
            <person name="Bringel F."/>
            <person name="Dispirito A.A."/>
            <person name="Murrell J.C."/>
            <person name="Bruce D."/>
            <person name="Cheng J.F."/>
            <person name="Copeland A."/>
            <person name="Goodwin L."/>
            <person name="Hauser L."/>
            <person name="Lajus A."/>
            <person name="Land M.L."/>
            <person name="Lapidus A."/>
            <person name="Lucas S."/>
            <person name="Medigue C."/>
            <person name="Pitluck S."/>
            <person name="Woyke T."/>
            <person name="Zeytun A."/>
            <person name="Stein L.Y."/>
        </authorList>
    </citation>
    <scope>NUCLEOTIDE SEQUENCE [LARGE SCALE GENOMIC DNA]</scope>
    <source>
        <strain evidence="2 3">BG8</strain>
    </source>
</reference>
<dbReference type="Pfam" id="PF00196">
    <property type="entry name" value="GerE"/>
    <property type="match status" value="1"/>
</dbReference>
<keyword evidence="3" id="KW-1185">Reference proteome</keyword>
<proteinExistence type="predicted"/>
<evidence type="ECO:0000313" key="3">
    <source>
        <dbReference type="Proteomes" id="UP000005090"/>
    </source>
</evidence>
<evidence type="ECO:0000313" key="2">
    <source>
        <dbReference type="EMBL" id="EIC28947.1"/>
    </source>
</evidence>
<dbReference type="SMART" id="SM00421">
    <property type="entry name" value="HTH_LUXR"/>
    <property type="match status" value="1"/>
</dbReference>
<name>H8GHW3_METAL</name>
<evidence type="ECO:0000259" key="1">
    <source>
        <dbReference type="SMART" id="SM00421"/>
    </source>
</evidence>
<organism evidence="2 3">
    <name type="scientific">Methylomicrobium album BG8</name>
    <dbReference type="NCBI Taxonomy" id="686340"/>
    <lineage>
        <taxon>Bacteria</taxon>
        <taxon>Pseudomonadati</taxon>
        <taxon>Pseudomonadota</taxon>
        <taxon>Gammaproteobacteria</taxon>
        <taxon>Methylococcales</taxon>
        <taxon>Methylococcaceae</taxon>
        <taxon>Methylomicrobium</taxon>
    </lineage>
</organism>
<dbReference type="EMBL" id="CM001475">
    <property type="protein sequence ID" value="EIC28947.1"/>
    <property type="molecule type" value="Genomic_DNA"/>
</dbReference>
<dbReference type="Gene3D" id="1.10.10.10">
    <property type="entry name" value="Winged helix-like DNA-binding domain superfamily/Winged helix DNA-binding domain"/>
    <property type="match status" value="1"/>
</dbReference>
<protein>
    <submittedName>
        <fullName evidence="2">DNA-binding protein with HTH domain</fullName>
    </submittedName>
</protein>
<gene>
    <name evidence="2" type="ORF">Metal_1131</name>
</gene>
<dbReference type="AlphaFoldDB" id="H8GHW3"/>
<accession>H8GHW3</accession>
<dbReference type="GO" id="GO:0003677">
    <property type="term" value="F:DNA binding"/>
    <property type="evidence" value="ECO:0007669"/>
    <property type="project" value="UniProtKB-KW"/>
</dbReference>
<dbReference type="InterPro" id="IPR000792">
    <property type="entry name" value="Tscrpt_reg_LuxR_C"/>
</dbReference>
<dbReference type="eggNOG" id="COG2771">
    <property type="taxonomic scope" value="Bacteria"/>
</dbReference>
<dbReference type="GO" id="GO:0006355">
    <property type="term" value="P:regulation of DNA-templated transcription"/>
    <property type="evidence" value="ECO:0007669"/>
    <property type="project" value="InterPro"/>
</dbReference>
<dbReference type="HOGENOM" id="CLU_1823082_0_0_6"/>
<feature type="domain" description="HTH luxR-type" evidence="1">
    <location>
        <begin position="309"/>
        <end position="366"/>
    </location>
</feature>
<keyword evidence="2" id="KW-0238">DNA-binding</keyword>
<dbReference type="SUPFAM" id="SSF46894">
    <property type="entry name" value="C-terminal effector domain of the bipartite response regulators"/>
    <property type="match status" value="1"/>
</dbReference>
<dbReference type="InterPro" id="IPR036388">
    <property type="entry name" value="WH-like_DNA-bd_sf"/>
</dbReference>